<evidence type="ECO:0000313" key="1">
    <source>
        <dbReference type="EMBL" id="WDV05054.1"/>
    </source>
</evidence>
<reference evidence="1" key="1">
    <citation type="submission" date="2022-11" db="EMBL/GenBank/DDBJ databases">
        <title>Lysinibacillus irui.</title>
        <authorList>
            <person name="Akintayo S.O."/>
        </authorList>
    </citation>
    <scope>NUCLEOTIDE SEQUENCE</scope>
    <source>
        <strain evidence="1">IRB4-01</strain>
    </source>
</reference>
<proteinExistence type="predicted"/>
<evidence type="ECO:0000313" key="2">
    <source>
        <dbReference type="Proteomes" id="UP001219585"/>
    </source>
</evidence>
<dbReference type="AlphaFoldDB" id="A0AAJ5RJB8"/>
<sequence>MDYQVQLNNGQAINLTNAEFDATAFTATLNDQKINFVNIGGAIINKHTINSVLPVAATQTETQAKA</sequence>
<dbReference type="KEGG" id="liu:OU989_12075"/>
<accession>A0AAJ5RJB8</accession>
<protein>
    <submittedName>
        <fullName evidence="1">Uncharacterized protein</fullName>
    </submittedName>
</protein>
<organism evidence="1 2">
    <name type="scientific">Lysinibacillus irui</name>
    <dbReference type="NCBI Taxonomy" id="2998077"/>
    <lineage>
        <taxon>Bacteria</taxon>
        <taxon>Bacillati</taxon>
        <taxon>Bacillota</taxon>
        <taxon>Bacilli</taxon>
        <taxon>Bacillales</taxon>
        <taxon>Bacillaceae</taxon>
        <taxon>Lysinibacillus</taxon>
    </lineage>
</organism>
<dbReference type="EMBL" id="CP113527">
    <property type="protein sequence ID" value="WDV05054.1"/>
    <property type="molecule type" value="Genomic_DNA"/>
</dbReference>
<dbReference type="Proteomes" id="UP001219585">
    <property type="component" value="Chromosome"/>
</dbReference>
<dbReference type="RefSeq" id="WP_274793286.1">
    <property type="nucleotide sequence ID" value="NZ_CP113527.1"/>
</dbReference>
<name>A0AAJ5RJB8_9BACI</name>
<gene>
    <name evidence="1" type="ORF">OU989_12075</name>
</gene>